<dbReference type="EMBL" id="JANPWB010000012">
    <property type="protein sequence ID" value="KAJ1119829.1"/>
    <property type="molecule type" value="Genomic_DNA"/>
</dbReference>
<evidence type="ECO:0000256" key="1">
    <source>
        <dbReference type="SAM" id="MobiDB-lite"/>
    </source>
</evidence>
<feature type="compositionally biased region" description="Basic and acidic residues" evidence="1">
    <location>
        <begin position="199"/>
        <end position="208"/>
    </location>
</feature>
<gene>
    <name evidence="2" type="ORF">NDU88_008014</name>
</gene>
<sequence length="208" mass="22115">MPCGLWAMAQPRGRGRREVVRCAIGPPLAGGARRVTIVDGPWVTGLTGVWPGLVWYRPAGHGLVPGEQNGQICRAETFGDGVVPEDAEGGQENDRGPADEPSLNAIMAAIQDLRGSLEPKLDAVTVDVNLLRADLKEVAEKVTNAEPDIAQLQSTSKRLEDQPLYSTGPSREVAGDGAAREGALDLIGMQRPGWVGETTHGRDDDTHP</sequence>
<dbReference type="AlphaFoldDB" id="A0AAV7NXW5"/>
<keyword evidence="3" id="KW-1185">Reference proteome</keyword>
<organism evidence="2 3">
    <name type="scientific">Pleurodeles waltl</name>
    <name type="common">Iberian ribbed newt</name>
    <dbReference type="NCBI Taxonomy" id="8319"/>
    <lineage>
        <taxon>Eukaryota</taxon>
        <taxon>Metazoa</taxon>
        <taxon>Chordata</taxon>
        <taxon>Craniata</taxon>
        <taxon>Vertebrata</taxon>
        <taxon>Euteleostomi</taxon>
        <taxon>Amphibia</taxon>
        <taxon>Batrachia</taxon>
        <taxon>Caudata</taxon>
        <taxon>Salamandroidea</taxon>
        <taxon>Salamandridae</taxon>
        <taxon>Pleurodelinae</taxon>
        <taxon>Pleurodeles</taxon>
    </lineage>
</organism>
<reference evidence="2" key="1">
    <citation type="journal article" date="2022" name="bioRxiv">
        <title>Sequencing and chromosome-scale assembly of the giantPleurodeles waltlgenome.</title>
        <authorList>
            <person name="Brown T."/>
            <person name="Elewa A."/>
            <person name="Iarovenko S."/>
            <person name="Subramanian E."/>
            <person name="Araus A.J."/>
            <person name="Petzold A."/>
            <person name="Susuki M."/>
            <person name="Suzuki K.-i.T."/>
            <person name="Hayashi T."/>
            <person name="Toyoda A."/>
            <person name="Oliveira C."/>
            <person name="Osipova E."/>
            <person name="Leigh N.D."/>
            <person name="Simon A."/>
            <person name="Yun M.H."/>
        </authorList>
    </citation>
    <scope>NUCLEOTIDE SEQUENCE</scope>
    <source>
        <strain evidence="2">20211129_DDA</strain>
        <tissue evidence="2">Liver</tissue>
    </source>
</reference>
<name>A0AAV7NXW5_PLEWA</name>
<accession>A0AAV7NXW5</accession>
<evidence type="ECO:0000313" key="2">
    <source>
        <dbReference type="EMBL" id="KAJ1119829.1"/>
    </source>
</evidence>
<dbReference type="Proteomes" id="UP001066276">
    <property type="component" value="Chromosome 8"/>
</dbReference>
<proteinExistence type="predicted"/>
<feature type="region of interest" description="Disordered" evidence="1">
    <location>
        <begin position="152"/>
        <end position="208"/>
    </location>
</feature>
<protein>
    <submittedName>
        <fullName evidence="2">Uncharacterized protein</fullName>
    </submittedName>
</protein>
<comment type="caution">
    <text evidence="2">The sequence shown here is derived from an EMBL/GenBank/DDBJ whole genome shotgun (WGS) entry which is preliminary data.</text>
</comment>
<evidence type="ECO:0000313" key="3">
    <source>
        <dbReference type="Proteomes" id="UP001066276"/>
    </source>
</evidence>